<proteinExistence type="inferred from homology"/>
<evidence type="ECO:0000259" key="4">
    <source>
        <dbReference type="Pfam" id="PF00370"/>
    </source>
</evidence>
<evidence type="ECO:0000256" key="1">
    <source>
        <dbReference type="ARBA" id="ARBA00009156"/>
    </source>
</evidence>
<dbReference type="InterPro" id="IPR043129">
    <property type="entry name" value="ATPase_NBD"/>
</dbReference>
<keyword evidence="3 6" id="KW-0418">Kinase</keyword>
<dbReference type="Pfam" id="PF00370">
    <property type="entry name" value="FGGY_N"/>
    <property type="match status" value="1"/>
</dbReference>
<dbReference type="GO" id="GO:0016301">
    <property type="term" value="F:kinase activity"/>
    <property type="evidence" value="ECO:0007669"/>
    <property type="project" value="UniProtKB-KW"/>
</dbReference>
<name>A0ABU2N645_9PSEU</name>
<dbReference type="RefSeq" id="WP_311555003.1">
    <property type="nucleotide sequence ID" value="NZ_JAVREJ010000003.1"/>
</dbReference>
<comment type="similarity">
    <text evidence="1">Belongs to the FGGY kinase family.</text>
</comment>
<protein>
    <submittedName>
        <fullName evidence="6">FGGY family carbohydrate kinase</fullName>
    </submittedName>
</protein>
<evidence type="ECO:0000313" key="6">
    <source>
        <dbReference type="EMBL" id="MDT0349032.1"/>
    </source>
</evidence>
<accession>A0ABU2N645</accession>
<sequence>MADAVWVGVDLGTQSVRAVAVDAAGTLQSAAARPLASRRDGNRHEQDPREWWVQVADALAEMTGNLPGGAAARIAGIAVDATSGTVLLTDPDGTPRTPGLMHDDSRAGALAAEAQEAGEALWERLCYRIQPVWALPKLLWWRDEGMLRDGVRLAHQADVITANLVGHPVASDTSHALKTGYDLIGLRWPTEVLEKLNVDPGVLPSVQRSGTVLGQVGADAAERTGLPEGVPVVAGMTDSCAAQLAAGALSAGEWNSVLGTTLALKGVADTLLHDPTGAVYSHRAPYGDLWLPGGASGTGARVVAALFGGQDLDALTERARQVRDVPLCYPLAEHGERFPFVEPEARGFLGDGPLPTGPDEVDDQARMFAAVCTGVAHVERLCFDLLDGAGADVSGPVSFTGGGAGNSWWNQLRCDLLGVDVRIPSSAEGSFGMAVLAAGAVEGDVPAAAARMVRTREVLHPDAGRRTELAVGYADFLDALTGRGWLDSGIAAHARSRATA</sequence>
<dbReference type="PANTHER" id="PTHR43095">
    <property type="entry name" value="SUGAR KINASE"/>
    <property type="match status" value="1"/>
</dbReference>
<dbReference type="Pfam" id="PF02782">
    <property type="entry name" value="FGGY_C"/>
    <property type="match status" value="1"/>
</dbReference>
<dbReference type="Gene3D" id="3.30.420.40">
    <property type="match status" value="2"/>
</dbReference>
<gene>
    <name evidence="6" type="ORF">RM445_05775</name>
</gene>
<dbReference type="InterPro" id="IPR018484">
    <property type="entry name" value="FGGY_N"/>
</dbReference>
<evidence type="ECO:0000313" key="7">
    <source>
        <dbReference type="Proteomes" id="UP001183202"/>
    </source>
</evidence>
<dbReference type="CDD" id="cd07783">
    <property type="entry name" value="ASKHA_NBD_FGGY_SePSK_AtXK1-like"/>
    <property type="match status" value="1"/>
</dbReference>
<comment type="caution">
    <text evidence="6">The sequence shown here is derived from an EMBL/GenBank/DDBJ whole genome shotgun (WGS) entry which is preliminary data.</text>
</comment>
<dbReference type="SUPFAM" id="SSF53067">
    <property type="entry name" value="Actin-like ATPase domain"/>
    <property type="match status" value="2"/>
</dbReference>
<dbReference type="InterPro" id="IPR050406">
    <property type="entry name" value="FGGY_Carb_Kinase"/>
</dbReference>
<evidence type="ECO:0000256" key="2">
    <source>
        <dbReference type="ARBA" id="ARBA00022679"/>
    </source>
</evidence>
<dbReference type="EMBL" id="JAVREJ010000003">
    <property type="protein sequence ID" value="MDT0349032.1"/>
    <property type="molecule type" value="Genomic_DNA"/>
</dbReference>
<dbReference type="InterPro" id="IPR018485">
    <property type="entry name" value="FGGY_C"/>
</dbReference>
<reference evidence="7" key="1">
    <citation type="submission" date="2023-07" db="EMBL/GenBank/DDBJ databases">
        <title>30 novel species of actinomycetes from the DSMZ collection.</title>
        <authorList>
            <person name="Nouioui I."/>
        </authorList>
    </citation>
    <scope>NUCLEOTIDE SEQUENCE [LARGE SCALE GENOMIC DNA]</scope>
    <source>
        <strain evidence="7">DSM 45834</strain>
    </source>
</reference>
<organism evidence="6 7">
    <name type="scientific">Pseudonocardia charpentierae</name>
    <dbReference type="NCBI Taxonomy" id="3075545"/>
    <lineage>
        <taxon>Bacteria</taxon>
        <taxon>Bacillati</taxon>
        <taxon>Actinomycetota</taxon>
        <taxon>Actinomycetes</taxon>
        <taxon>Pseudonocardiales</taxon>
        <taxon>Pseudonocardiaceae</taxon>
        <taxon>Pseudonocardia</taxon>
    </lineage>
</organism>
<dbReference type="Proteomes" id="UP001183202">
    <property type="component" value="Unassembled WGS sequence"/>
</dbReference>
<feature type="domain" description="Carbohydrate kinase FGGY C-terminal" evidence="5">
    <location>
        <begin position="314"/>
        <end position="439"/>
    </location>
</feature>
<evidence type="ECO:0000259" key="5">
    <source>
        <dbReference type="Pfam" id="PF02782"/>
    </source>
</evidence>
<keyword evidence="7" id="KW-1185">Reference proteome</keyword>
<evidence type="ECO:0000256" key="3">
    <source>
        <dbReference type="ARBA" id="ARBA00022777"/>
    </source>
</evidence>
<dbReference type="PIRSF" id="PIRSF000538">
    <property type="entry name" value="GlpK"/>
    <property type="match status" value="1"/>
</dbReference>
<dbReference type="InterPro" id="IPR000577">
    <property type="entry name" value="Carb_kinase_FGGY"/>
</dbReference>
<feature type="domain" description="Carbohydrate kinase FGGY N-terminal" evidence="4">
    <location>
        <begin position="5"/>
        <end position="244"/>
    </location>
</feature>
<keyword evidence="2" id="KW-0808">Transferase</keyword>